<dbReference type="GO" id="GO:0005634">
    <property type="term" value="C:nucleus"/>
    <property type="evidence" value="ECO:0007669"/>
    <property type="project" value="TreeGrafter"/>
</dbReference>
<dbReference type="Proteomes" id="UP001159364">
    <property type="component" value="Linkage Group LG09"/>
</dbReference>
<protein>
    <recommendedName>
        <fullName evidence="1">SRR1-like domain-containing protein</fullName>
    </recommendedName>
</protein>
<comment type="caution">
    <text evidence="2">The sequence shown here is derived from an EMBL/GenBank/DDBJ whole genome shotgun (WGS) entry which is preliminary data.</text>
</comment>
<dbReference type="Pfam" id="PF07985">
    <property type="entry name" value="SRR1"/>
    <property type="match status" value="1"/>
</dbReference>
<organism evidence="2 3">
    <name type="scientific">Erythroxylum novogranatense</name>
    <dbReference type="NCBI Taxonomy" id="1862640"/>
    <lineage>
        <taxon>Eukaryota</taxon>
        <taxon>Viridiplantae</taxon>
        <taxon>Streptophyta</taxon>
        <taxon>Embryophyta</taxon>
        <taxon>Tracheophyta</taxon>
        <taxon>Spermatophyta</taxon>
        <taxon>Magnoliopsida</taxon>
        <taxon>eudicotyledons</taxon>
        <taxon>Gunneridae</taxon>
        <taxon>Pentapetalae</taxon>
        <taxon>rosids</taxon>
        <taxon>fabids</taxon>
        <taxon>Malpighiales</taxon>
        <taxon>Erythroxylaceae</taxon>
        <taxon>Erythroxylum</taxon>
    </lineage>
</organism>
<accession>A0AAV8ST82</accession>
<dbReference type="PANTHER" id="PTHR28626">
    <property type="entry name" value="SRR1-LIKE PROTEIN"/>
    <property type="match status" value="1"/>
</dbReference>
<sequence>MCTVRIEEETFLLMMKKKMTSTLQEVASSTFFYELINQILRSQLLQRNFNSVRVTMVIYALGSIETQHRSRHQLATAILLERVLSNWIEGIEAFDPVFSARDELVLKMMGCKVLSTNENCRRQVEKPTMFFMPYADVHLFGNLMKTNWCSSRLNRIILLSNSLGDMLEFCRYHRTKISDQNDVSEEVEYIEDVQKFTKEIKINSTYTSGGQIIMNSFSWHFFNMCDEEDEDEH</sequence>
<dbReference type="AlphaFoldDB" id="A0AAV8ST82"/>
<dbReference type="InterPro" id="IPR040044">
    <property type="entry name" value="SRR1L"/>
</dbReference>
<feature type="domain" description="SRR1-like" evidence="1">
    <location>
        <begin position="53"/>
        <end position="221"/>
    </location>
</feature>
<evidence type="ECO:0000259" key="1">
    <source>
        <dbReference type="Pfam" id="PF07985"/>
    </source>
</evidence>
<evidence type="ECO:0000313" key="3">
    <source>
        <dbReference type="Proteomes" id="UP001159364"/>
    </source>
</evidence>
<reference evidence="2 3" key="1">
    <citation type="submission" date="2021-09" db="EMBL/GenBank/DDBJ databases">
        <title>Genomic insights and catalytic innovation underlie evolution of tropane alkaloids biosynthesis.</title>
        <authorList>
            <person name="Wang Y.-J."/>
            <person name="Tian T."/>
            <person name="Huang J.-P."/>
            <person name="Huang S.-X."/>
        </authorList>
    </citation>
    <scope>NUCLEOTIDE SEQUENCE [LARGE SCALE GENOMIC DNA]</scope>
    <source>
        <strain evidence="2">KIB-2018</strain>
        <tissue evidence="2">Leaf</tissue>
    </source>
</reference>
<keyword evidence="3" id="KW-1185">Reference proteome</keyword>
<proteinExistence type="predicted"/>
<dbReference type="EMBL" id="JAIWQS010000009">
    <property type="protein sequence ID" value="KAJ8755496.1"/>
    <property type="molecule type" value="Genomic_DNA"/>
</dbReference>
<dbReference type="InterPro" id="IPR012942">
    <property type="entry name" value="SRR1-like"/>
</dbReference>
<name>A0AAV8ST82_9ROSI</name>
<gene>
    <name evidence="2" type="ORF">K2173_019294</name>
</gene>
<dbReference type="PANTHER" id="PTHR28626:SF4">
    <property type="entry name" value="PROTEIN SENSITIVITY TO RED LIGHT REDUCED 1-LIKE"/>
    <property type="match status" value="1"/>
</dbReference>
<dbReference type="GO" id="GO:0005737">
    <property type="term" value="C:cytoplasm"/>
    <property type="evidence" value="ECO:0007669"/>
    <property type="project" value="TreeGrafter"/>
</dbReference>
<evidence type="ECO:0000313" key="2">
    <source>
        <dbReference type="EMBL" id="KAJ8755496.1"/>
    </source>
</evidence>